<dbReference type="HOGENOM" id="CLU_309004_0_0_0"/>
<dbReference type="InterPro" id="IPR001434">
    <property type="entry name" value="OmcB-like_DUF11"/>
</dbReference>
<dbReference type="Pfam" id="PF01345">
    <property type="entry name" value="DUF11"/>
    <property type="match status" value="1"/>
</dbReference>
<proteinExistence type="predicted"/>
<dbReference type="RefSeq" id="WP_013158134.1">
    <property type="nucleotide sequence ID" value="NC_014212.1"/>
</dbReference>
<accession>D7BFL9</accession>
<sequence>MFVRVQNFRDPPVATVEIKNGSSAKVTLVYEQQAPPSAPVAKLEVIAVRDAAGGDLPSNKEVNDNKNVNLYASQTEEPVCVSVRATDAGGAPVANASIVVNVSELFGNNVAILRGCAKGLASSMAFRDGIFTDPNGQGSFTLYATRGTSPSGFDSELLLFDEPVKVVVGAENSDNTTRLSEFKVFFYNISHLYFGNIPTKQRTGATFTEQNLFKPLGDRIDRNNPADNDFLIRAGLYTKQPQTAVRLPSGSLDFTFELLDGAGKVNFVNCDNLMKPTLCEDADGSVDLQPNESLGLRDLPLSARVKVTLWVVARYGETEYRWPLKDFTVNKTWIGTYLTISKTVDHHVLTWAGPEHHLNVLSDGRPKNRQDYTLDAANDPAVAPGSVFTATYTITITNAGTAPAYNVTLADALPAEIGVLTGTANPAGATYDATNHVITWNWQNTPDPRFDELAPGQSITGTVQVYVRQKPGFCWDDTPALGNDLQKAQTYQIKPLVNVGRSQCGDTVDSGYDDPSGTRYNDPYKTIDGYFQQDVTSTWYTGAPLGKGGFQVKVDFNGAVNEKDVVIWAVRPRFAITKDLVDKSVDGLDVGHNPVYDITIRNIPLDTGTGRYAFLKTAYPNEFDGTTRDNPYGRNVSLTDVMDNGLDFISSGPLRVSDDEGVTASADYASSWMPDKGIIWKVIPLLGGGDTGTARISLRTNLPGLWSNCGFLDADNLNQPFLDGFYPGGVDWRQIELRPWGPAPLQSDLMPDLRYGLRSCYTIRVVAPTQPWIHLDSYSEFTNANANDKTALAFNVKNGDTFYYRWSVSNVGSKTATGVSFKTDLSGTASFSSNILDHTVWISTDGGNTFAPLGVAATASASSVTFGALNVASGAQLVYIVKTSATGAGNASATSTVTYTNPEDQSPTLPLQTKEDTVVQP</sequence>
<dbReference type="NCBIfam" id="TIGR01451">
    <property type="entry name" value="B_ant_repeat"/>
    <property type="match status" value="1"/>
</dbReference>
<name>D7BFL9_ALLS1</name>
<dbReference type="InterPro" id="IPR047589">
    <property type="entry name" value="DUF11_rpt"/>
</dbReference>
<keyword evidence="4" id="KW-1185">Reference proteome</keyword>
<dbReference type="PANTHER" id="PTHR34819">
    <property type="entry name" value="LARGE CYSTEINE-RICH PERIPLASMIC PROTEIN OMCB"/>
    <property type="match status" value="1"/>
</dbReference>
<dbReference type="AlphaFoldDB" id="D7BFL9"/>
<dbReference type="InterPro" id="IPR051172">
    <property type="entry name" value="Chlamydia_OmcB"/>
</dbReference>
<dbReference type="KEGG" id="msv:Mesil_1689"/>
<dbReference type="STRING" id="526227.Mesil_1689"/>
<dbReference type="EMBL" id="CP002042">
    <property type="protein sequence ID" value="ADH63572.1"/>
    <property type="molecule type" value="Genomic_DNA"/>
</dbReference>
<reference evidence="3 4" key="1">
    <citation type="journal article" date="2010" name="Stand. Genomic Sci.">
        <title>Complete genome sequence of Meiothermus silvanus type strain (VI-R2).</title>
        <authorList>
            <person name="Sikorski J."/>
            <person name="Tindall B.J."/>
            <person name="Lowry S."/>
            <person name="Lucas S."/>
            <person name="Nolan M."/>
            <person name="Copeland A."/>
            <person name="Glavina Del Rio T."/>
            <person name="Tice H."/>
            <person name="Cheng J.F."/>
            <person name="Han C."/>
            <person name="Pitluck S."/>
            <person name="Liolios K."/>
            <person name="Ivanova N."/>
            <person name="Mavromatis K."/>
            <person name="Mikhailova N."/>
            <person name="Pati A."/>
            <person name="Goodwin L."/>
            <person name="Chen A."/>
            <person name="Palaniappan K."/>
            <person name="Land M."/>
            <person name="Hauser L."/>
            <person name="Chang Y.J."/>
            <person name="Jeffries C.D."/>
            <person name="Rohde M."/>
            <person name="Goker M."/>
            <person name="Woyke T."/>
            <person name="Bristow J."/>
            <person name="Eisen J.A."/>
            <person name="Markowitz V."/>
            <person name="Hugenholtz P."/>
            <person name="Kyrpides N.C."/>
            <person name="Klenk H.P."/>
            <person name="Lapidus A."/>
        </authorList>
    </citation>
    <scope>NUCLEOTIDE SEQUENCE [LARGE SCALE GENOMIC DNA]</scope>
    <source>
        <strain evidence="4">ATCC 700542 / DSM 9946 / VI-R2</strain>
    </source>
</reference>
<gene>
    <name evidence="3" type="ordered locus">Mesil_1689</name>
</gene>
<feature type="domain" description="DUF11" evidence="2">
    <location>
        <begin position="383"/>
        <end position="469"/>
    </location>
</feature>
<protein>
    <submittedName>
        <fullName evidence="3">Conserved repeat domain protein</fullName>
    </submittedName>
</protein>
<dbReference type="Proteomes" id="UP000001916">
    <property type="component" value="Chromosome"/>
</dbReference>
<evidence type="ECO:0000256" key="1">
    <source>
        <dbReference type="SAM" id="MobiDB-lite"/>
    </source>
</evidence>
<feature type="region of interest" description="Disordered" evidence="1">
    <location>
        <begin position="890"/>
        <end position="921"/>
    </location>
</feature>
<evidence type="ECO:0000313" key="3">
    <source>
        <dbReference type="EMBL" id="ADH63572.1"/>
    </source>
</evidence>
<dbReference type="PANTHER" id="PTHR34819:SF3">
    <property type="entry name" value="CELL SURFACE PROTEIN"/>
    <property type="match status" value="1"/>
</dbReference>
<evidence type="ECO:0000313" key="4">
    <source>
        <dbReference type="Proteomes" id="UP000001916"/>
    </source>
</evidence>
<feature type="compositionally biased region" description="Polar residues" evidence="1">
    <location>
        <begin position="897"/>
        <end position="911"/>
    </location>
</feature>
<dbReference type="eggNOG" id="COG1361">
    <property type="taxonomic scope" value="Bacteria"/>
</dbReference>
<evidence type="ECO:0000259" key="2">
    <source>
        <dbReference type="Pfam" id="PF01345"/>
    </source>
</evidence>
<dbReference type="OrthoDB" id="33862at2"/>
<organism evidence="3 4">
    <name type="scientific">Allomeiothermus silvanus (strain ATCC 700542 / DSM 9946 / NBRC 106475 / NCIMB 13440 / VI-R2)</name>
    <name type="common">Thermus silvanus</name>
    <dbReference type="NCBI Taxonomy" id="526227"/>
    <lineage>
        <taxon>Bacteria</taxon>
        <taxon>Thermotogati</taxon>
        <taxon>Deinococcota</taxon>
        <taxon>Deinococci</taxon>
        <taxon>Thermales</taxon>
        <taxon>Thermaceae</taxon>
        <taxon>Allomeiothermus</taxon>
    </lineage>
</organism>